<evidence type="ECO:0000256" key="4">
    <source>
        <dbReference type="ARBA" id="ARBA00022801"/>
    </source>
</evidence>
<evidence type="ECO:0000256" key="2">
    <source>
        <dbReference type="ARBA" id="ARBA00022722"/>
    </source>
</evidence>
<dbReference type="Pfam" id="PF01930">
    <property type="entry name" value="Cas_Cas4"/>
    <property type="match status" value="1"/>
</dbReference>
<dbReference type="InterPro" id="IPR022765">
    <property type="entry name" value="Dna2/Cas4_DUF83"/>
</dbReference>
<dbReference type="GO" id="GO:0016787">
    <property type="term" value="F:hydrolase activity"/>
    <property type="evidence" value="ECO:0007669"/>
    <property type="project" value="UniProtKB-KW"/>
</dbReference>
<evidence type="ECO:0000313" key="8">
    <source>
        <dbReference type="EMBL" id="KUG17315.1"/>
    </source>
</evidence>
<dbReference type="InterPro" id="IPR011604">
    <property type="entry name" value="PDDEXK-like_dom_sf"/>
</dbReference>
<comment type="cofactor">
    <cofactor evidence="1">
        <name>[4Fe-4S] cluster</name>
        <dbReference type="ChEBI" id="CHEBI:49883"/>
    </cofactor>
</comment>
<evidence type="ECO:0000256" key="1">
    <source>
        <dbReference type="ARBA" id="ARBA00001966"/>
    </source>
</evidence>
<keyword evidence="4" id="KW-0378">Hydrolase</keyword>
<gene>
    <name evidence="8" type="ORF">ASZ90_012998</name>
</gene>
<keyword evidence="2" id="KW-0540">Nuclease</keyword>
<accession>A0A0W8FA99</accession>
<dbReference type="GO" id="GO:0004518">
    <property type="term" value="F:nuclease activity"/>
    <property type="evidence" value="ECO:0007669"/>
    <property type="project" value="UniProtKB-KW"/>
</dbReference>
<dbReference type="AlphaFoldDB" id="A0A0W8FA99"/>
<dbReference type="PANTHER" id="PTHR36531">
    <property type="entry name" value="CRISPR-ASSOCIATED EXONUCLEASE CAS4"/>
    <property type="match status" value="1"/>
</dbReference>
<name>A0A0W8FA99_9ZZZZ</name>
<keyword evidence="6" id="KW-0411">Iron-sulfur</keyword>
<evidence type="ECO:0000256" key="6">
    <source>
        <dbReference type="ARBA" id="ARBA00023014"/>
    </source>
</evidence>
<feature type="domain" description="DUF83" evidence="7">
    <location>
        <begin position="150"/>
        <end position="228"/>
    </location>
</feature>
<dbReference type="InterPro" id="IPR051827">
    <property type="entry name" value="Cas4_exonuclease"/>
</dbReference>
<dbReference type="Gene3D" id="3.90.320.10">
    <property type="match status" value="1"/>
</dbReference>
<proteinExistence type="predicted"/>
<dbReference type="GO" id="GO:0046872">
    <property type="term" value="F:metal ion binding"/>
    <property type="evidence" value="ECO:0007669"/>
    <property type="project" value="UniProtKB-KW"/>
</dbReference>
<reference evidence="8" key="1">
    <citation type="journal article" date="2015" name="Proc. Natl. Acad. Sci. U.S.A.">
        <title>Networks of energetic and metabolic interactions define dynamics in microbial communities.</title>
        <authorList>
            <person name="Embree M."/>
            <person name="Liu J.K."/>
            <person name="Al-Bassam M.M."/>
            <person name="Zengler K."/>
        </authorList>
    </citation>
    <scope>NUCLEOTIDE SEQUENCE</scope>
</reference>
<dbReference type="GO" id="GO:0051536">
    <property type="term" value="F:iron-sulfur cluster binding"/>
    <property type="evidence" value="ECO:0007669"/>
    <property type="project" value="UniProtKB-KW"/>
</dbReference>
<evidence type="ECO:0000256" key="3">
    <source>
        <dbReference type="ARBA" id="ARBA00022723"/>
    </source>
</evidence>
<organism evidence="8">
    <name type="scientific">hydrocarbon metagenome</name>
    <dbReference type="NCBI Taxonomy" id="938273"/>
    <lineage>
        <taxon>unclassified sequences</taxon>
        <taxon>metagenomes</taxon>
        <taxon>ecological metagenomes</taxon>
    </lineage>
</organism>
<sequence>MMHQTVRISDISLYLRCPRLVYFDSLGKLPRFSSAKQILMRSLALSLLQKDDLEGQLREALGRLEVELPLIYDLEPGELQAALNEADEEIGSMVNGLKGWMDQLIPFEAEVELYSEKLGLSGRLDRLAPGDTPSIIRTGRPPENGIWKRDRLMLAGYSLLLGEKENIKVDWGQVEYPSLGMVRRVPVRSTDKARVLRIRDRVRLIKNGQLPDRPEGSPCQSCHAQTMCEMRHSLASKFF</sequence>
<protein>
    <recommendedName>
        <fullName evidence="7">DUF83 domain-containing protein</fullName>
    </recommendedName>
</protein>
<keyword evidence="5" id="KW-0408">Iron</keyword>
<evidence type="ECO:0000256" key="5">
    <source>
        <dbReference type="ARBA" id="ARBA00023004"/>
    </source>
</evidence>
<keyword evidence="3" id="KW-0479">Metal-binding</keyword>
<evidence type="ECO:0000259" key="7">
    <source>
        <dbReference type="Pfam" id="PF01930"/>
    </source>
</evidence>
<dbReference type="PANTHER" id="PTHR36531:SF6">
    <property type="entry name" value="DNA REPLICATION ATP-DEPENDENT HELICASE_NUCLEASE DNA2"/>
    <property type="match status" value="1"/>
</dbReference>
<comment type="caution">
    <text evidence="8">The sequence shown here is derived from an EMBL/GenBank/DDBJ whole genome shotgun (WGS) entry which is preliminary data.</text>
</comment>
<dbReference type="EMBL" id="LNQE01001451">
    <property type="protein sequence ID" value="KUG17315.1"/>
    <property type="molecule type" value="Genomic_DNA"/>
</dbReference>